<dbReference type="Proteomes" id="UP001183607">
    <property type="component" value="Unassembled WGS sequence"/>
</dbReference>
<dbReference type="InterPro" id="IPR036291">
    <property type="entry name" value="NAD(P)-bd_dom_sf"/>
</dbReference>
<organism evidence="4 5">
    <name type="scientific">Streptomyces evansiae</name>
    <dbReference type="NCBI Taxonomy" id="3075535"/>
    <lineage>
        <taxon>Bacteria</taxon>
        <taxon>Bacillati</taxon>
        <taxon>Actinomycetota</taxon>
        <taxon>Actinomycetes</taxon>
        <taxon>Kitasatosporales</taxon>
        <taxon>Streptomycetaceae</taxon>
        <taxon>Streptomyces</taxon>
    </lineage>
</organism>
<evidence type="ECO:0000259" key="3">
    <source>
        <dbReference type="SMART" id="SM00829"/>
    </source>
</evidence>
<dbReference type="FunFam" id="3.40.50.720:FF:000121">
    <property type="entry name" value="Prostaglandin reductase 2"/>
    <property type="match status" value="1"/>
</dbReference>
<dbReference type="CDD" id="cd05288">
    <property type="entry name" value="PGDH"/>
    <property type="match status" value="1"/>
</dbReference>
<dbReference type="InterPro" id="IPR011032">
    <property type="entry name" value="GroES-like_sf"/>
</dbReference>
<feature type="region of interest" description="Disordered" evidence="2">
    <location>
        <begin position="1"/>
        <end position="22"/>
    </location>
</feature>
<comment type="caution">
    <text evidence="4">The sequence shown here is derived from an EMBL/GenBank/DDBJ whole genome shotgun (WGS) entry which is preliminary data.</text>
</comment>
<reference evidence="5" key="1">
    <citation type="submission" date="2023-07" db="EMBL/GenBank/DDBJ databases">
        <title>30 novel species of actinomycetes from the DSMZ collection.</title>
        <authorList>
            <person name="Nouioui I."/>
        </authorList>
    </citation>
    <scope>NUCLEOTIDE SEQUENCE [LARGE SCALE GENOMIC DNA]</scope>
    <source>
        <strain evidence="5">DSM 41982</strain>
    </source>
</reference>
<dbReference type="PANTHER" id="PTHR43205">
    <property type="entry name" value="PROSTAGLANDIN REDUCTASE"/>
    <property type="match status" value="1"/>
</dbReference>
<dbReference type="SMART" id="SM00829">
    <property type="entry name" value="PKS_ER"/>
    <property type="match status" value="1"/>
</dbReference>
<dbReference type="InterPro" id="IPR013149">
    <property type="entry name" value="ADH-like_C"/>
</dbReference>
<dbReference type="InterPro" id="IPR020843">
    <property type="entry name" value="ER"/>
</dbReference>
<dbReference type="GO" id="GO:0016491">
    <property type="term" value="F:oxidoreductase activity"/>
    <property type="evidence" value="ECO:0007669"/>
    <property type="project" value="UniProtKB-KW"/>
</dbReference>
<dbReference type="InterPro" id="IPR045010">
    <property type="entry name" value="MDR_fam"/>
</dbReference>
<dbReference type="RefSeq" id="WP_093854790.1">
    <property type="nucleotide sequence ID" value="NZ_JAVRER010000046.1"/>
</dbReference>
<name>A0ABD5ED18_9ACTN</name>
<dbReference type="Gene3D" id="3.40.50.720">
    <property type="entry name" value="NAD(P)-binding Rossmann-like Domain"/>
    <property type="match status" value="1"/>
</dbReference>
<dbReference type="Gene3D" id="3.90.180.10">
    <property type="entry name" value="Medium-chain alcohol dehydrogenases, catalytic domain"/>
    <property type="match status" value="1"/>
</dbReference>
<dbReference type="AlphaFoldDB" id="A0ABD5ED18"/>
<proteinExistence type="predicted"/>
<protein>
    <submittedName>
        <fullName evidence="4">NADP-dependent oxidoreductase</fullName>
    </submittedName>
</protein>
<dbReference type="SUPFAM" id="SSF50129">
    <property type="entry name" value="GroES-like"/>
    <property type="match status" value="1"/>
</dbReference>
<evidence type="ECO:0000313" key="4">
    <source>
        <dbReference type="EMBL" id="MDT0418472.1"/>
    </source>
</evidence>
<dbReference type="PANTHER" id="PTHR43205:SF7">
    <property type="entry name" value="PROSTAGLANDIN REDUCTASE 1"/>
    <property type="match status" value="1"/>
</dbReference>
<dbReference type="Pfam" id="PF16884">
    <property type="entry name" value="ADH_N_2"/>
    <property type="match status" value="1"/>
</dbReference>
<evidence type="ECO:0000256" key="2">
    <source>
        <dbReference type="SAM" id="MobiDB-lite"/>
    </source>
</evidence>
<feature type="domain" description="Enoyl reductase (ER)" evidence="3">
    <location>
        <begin position="22"/>
        <end position="339"/>
    </location>
</feature>
<evidence type="ECO:0000256" key="1">
    <source>
        <dbReference type="ARBA" id="ARBA00023002"/>
    </source>
</evidence>
<gene>
    <name evidence="4" type="ORF">RM574_23590</name>
</gene>
<dbReference type="InterPro" id="IPR041694">
    <property type="entry name" value="ADH_N_2"/>
</dbReference>
<dbReference type="SUPFAM" id="SSF51735">
    <property type="entry name" value="NAD(P)-binding Rossmann-fold domains"/>
    <property type="match status" value="1"/>
</dbReference>
<sequence>MSTAPHEPPREARLAALPGPEGVTAATFTVRPAPEPAPPGPGEVLVALRRLGLNAGLAHRIGGPDTAYGPGLRPGDVPESDAVVEIAASADPALPPGSFAVGKVPWRTYGAVRADALRPLPADAPRTGLEAFLTVLGHVGFTAWTGLVTVGAVRAGETVFVSGAAGGVGGCATQFARARGARVIGSAGSPEKVALLTRELGADAAFDHHTGDATELLRAAAPDGVDLAFDNVGGAQLEAAIEALRFRGRAVLCGAASQYGREQVRGPANYLRMIYQELTLRGFTVTAHEESRAAFEAEVGGWVRAGRVRSLHTRLDGFEAVPDAFAGLLAGRHTGRTVIAVEESR</sequence>
<keyword evidence="1" id="KW-0560">Oxidoreductase</keyword>
<dbReference type="EMBL" id="JAVRER010000046">
    <property type="protein sequence ID" value="MDT0418472.1"/>
    <property type="molecule type" value="Genomic_DNA"/>
</dbReference>
<accession>A0ABD5ED18</accession>
<evidence type="ECO:0000313" key="5">
    <source>
        <dbReference type="Proteomes" id="UP001183607"/>
    </source>
</evidence>
<dbReference type="Pfam" id="PF00107">
    <property type="entry name" value="ADH_zinc_N"/>
    <property type="match status" value="1"/>
</dbReference>